<protein>
    <submittedName>
        <fullName evidence="1">Uncharacterized protein</fullName>
    </submittedName>
</protein>
<dbReference type="Proteomes" id="UP000646244">
    <property type="component" value="Unassembled WGS sequence"/>
</dbReference>
<gene>
    <name evidence="1" type="ORF">GCM10010507_10980</name>
</gene>
<dbReference type="EMBL" id="BMVB01000003">
    <property type="protein sequence ID" value="GHC39089.1"/>
    <property type="molecule type" value="Genomic_DNA"/>
</dbReference>
<reference evidence="1" key="2">
    <citation type="submission" date="2020-09" db="EMBL/GenBank/DDBJ databases">
        <authorList>
            <person name="Sun Q."/>
            <person name="Ohkuma M."/>
        </authorList>
    </citation>
    <scope>NUCLEOTIDE SEQUENCE</scope>
    <source>
        <strain evidence="1">JCM 4633</strain>
    </source>
</reference>
<name>A0A918TAD0_STRCJ</name>
<reference evidence="1" key="1">
    <citation type="journal article" date="2014" name="Int. J. Syst. Evol. Microbiol.">
        <title>Complete genome sequence of Corynebacterium casei LMG S-19264T (=DSM 44701T), isolated from a smear-ripened cheese.</title>
        <authorList>
            <consortium name="US DOE Joint Genome Institute (JGI-PGF)"/>
            <person name="Walter F."/>
            <person name="Albersmeier A."/>
            <person name="Kalinowski J."/>
            <person name="Ruckert C."/>
        </authorList>
    </citation>
    <scope>NUCLEOTIDE SEQUENCE</scope>
    <source>
        <strain evidence="1">JCM 4633</strain>
    </source>
</reference>
<evidence type="ECO:0000313" key="1">
    <source>
        <dbReference type="EMBL" id="GHC39089.1"/>
    </source>
</evidence>
<accession>A0A918TAD0</accession>
<organism evidence="1 2">
    <name type="scientific">Streptomyces cinnamoneus</name>
    <name type="common">Streptoverticillium cinnamoneum</name>
    <dbReference type="NCBI Taxonomy" id="53446"/>
    <lineage>
        <taxon>Bacteria</taxon>
        <taxon>Bacillati</taxon>
        <taxon>Actinomycetota</taxon>
        <taxon>Actinomycetes</taxon>
        <taxon>Kitasatosporales</taxon>
        <taxon>Streptomycetaceae</taxon>
        <taxon>Streptomyces</taxon>
        <taxon>Streptomyces cinnamoneus group</taxon>
    </lineage>
</organism>
<sequence length="247" mass="26980">MSRDDQRMFELLPRVGVVLPDGAGTLRFGMDEDATQATLGRLGQVRGEAVPDAPWALTVAWGGFELTAGPDAIAGSGPQQTDPLLASVVLRRTRHARRPLPRLPMAGYDPRPPVCWSPAAVPVVLDDIDLFGYPATEVLEALGDDRDRGLRLRPVVPGGYAHEVTFRRERLPRGGDRTGIDTDEPVLADYEHMWTTGRNAWQLERTGTGYLIVLKGDQPMDVLICHDTLADQIIVRMIAAGVEIVDG</sequence>
<proteinExistence type="predicted"/>
<evidence type="ECO:0000313" key="2">
    <source>
        <dbReference type="Proteomes" id="UP000646244"/>
    </source>
</evidence>
<comment type="caution">
    <text evidence="1">The sequence shown here is derived from an EMBL/GenBank/DDBJ whole genome shotgun (WGS) entry which is preliminary data.</text>
</comment>
<dbReference type="AlphaFoldDB" id="A0A918TAD0"/>